<keyword evidence="2" id="KW-0695">RNA-directed DNA polymerase</keyword>
<dbReference type="PANTHER" id="PTHR36688:SF1">
    <property type="entry name" value="ENDONUCLEASE_EXONUCLEASE_PHOSPHATASE DOMAIN-CONTAINING PROTEIN"/>
    <property type="match status" value="1"/>
</dbReference>
<dbReference type="PROSITE" id="PS50878">
    <property type="entry name" value="RT_POL"/>
    <property type="match status" value="1"/>
</dbReference>
<dbReference type="InterPro" id="IPR000477">
    <property type="entry name" value="RT_dom"/>
</dbReference>
<dbReference type="GO" id="GO:0003964">
    <property type="term" value="F:RNA-directed DNA polymerase activity"/>
    <property type="evidence" value="ECO:0007669"/>
    <property type="project" value="UniProtKB-KW"/>
</dbReference>
<accession>A0A4Y2QPJ8</accession>
<gene>
    <name evidence="2" type="primary">pol_1509</name>
    <name evidence="2" type="ORF">AVEN_65996_1</name>
</gene>
<dbReference type="InterPro" id="IPR043502">
    <property type="entry name" value="DNA/RNA_pol_sf"/>
</dbReference>
<keyword evidence="3" id="KW-1185">Reference proteome</keyword>
<sequence length="453" mass="51609">MQFVQWNVRGITSKILWLLEPPFSFVQCLVLQETWLSASDSFSLKKKKIFCIERQISPRRGLITAVCQDIPAQLISLPLSEVEVFRFVKALLNKDGSPSISNLVLSSGITLRAPIAQADAIAASLIKRAPDAQIPLDFSVDYFETSDDKTLNCPFSFREFQNGLVKTRNKSSGIDQVTKKMSCLSDEKIYKILDLLNNLWTNMLVPESWRIAKIIPILKPGENAAEVTSYRPIALTSVLGKIFEWIILARLLRFYLENKIFSPFHAGFLPYKGCDSLSAALLNKVLTTRALKRFVYGISLDINAAYDNIWHDGLMLKLLQFGVRGKSALWISYFLQDRKAFVSWRGVSFSLFKHERGIPQRSILSPLLFTIFMNYIYSVLPNDVTCFIYADDIFILVEESNIEAIKNKLSFCVSKLESWCNEWHMNIAPQKSNKINLSSRRSPVGFPVLFSWL</sequence>
<proteinExistence type="predicted"/>
<dbReference type="InterPro" id="IPR052560">
    <property type="entry name" value="RdDP_mobile_element"/>
</dbReference>
<dbReference type="Proteomes" id="UP000499080">
    <property type="component" value="Unassembled WGS sequence"/>
</dbReference>
<dbReference type="CDD" id="cd01650">
    <property type="entry name" value="RT_nLTR_like"/>
    <property type="match status" value="1"/>
</dbReference>
<dbReference type="AlphaFoldDB" id="A0A4Y2QPJ8"/>
<feature type="domain" description="Reverse transcriptase" evidence="1">
    <location>
        <begin position="198"/>
        <end position="453"/>
    </location>
</feature>
<evidence type="ECO:0000259" key="1">
    <source>
        <dbReference type="PROSITE" id="PS50878"/>
    </source>
</evidence>
<organism evidence="2 3">
    <name type="scientific">Araneus ventricosus</name>
    <name type="common">Orbweaver spider</name>
    <name type="synonym">Epeira ventricosa</name>
    <dbReference type="NCBI Taxonomy" id="182803"/>
    <lineage>
        <taxon>Eukaryota</taxon>
        <taxon>Metazoa</taxon>
        <taxon>Ecdysozoa</taxon>
        <taxon>Arthropoda</taxon>
        <taxon>Chelicerata</taxon>
        <taxon>Arachnida</taxon>
        <taxon>Araneae</taxon>
        <taxon>Araneomorphae</taxon>
        <taxon>Entelegynae</taxon>
        <taxon>Araneoidea</taxon>
        <taxon>Araneidae</taxon>
        <taxon>Araneus</taxon>
    </lineage>
</organism>
<protein>
    <submittedName>
        <fullName evidence="2">RNA-directed DNA polymerase from mobile element jockey</fullName>
    </submittedName>
</protein>
<evidence type="ECO:0000313" key="3">
    <source>
        <dbReference type="Proteomes" id="UP000499080"/>
    </source>
</evidence>
<dbReference type="SUPFAM" id="SSF56672">
    <property type="entry name" value="DNA/RNA polymerases"/>
    <property type="match status" value="1"/>
</dbReference>
<dbReference type="OrthoDB" id="8008316at2759"/>
<reference evidence="2 3" key="1">
    <citation type="journal article" date="2019" name="Sci. Rep.">
        <title>Orb-weaving spider Araneus ventricosus genome elucidates the spidroin gene catalogue.</title>
        <authorList>
            <person name="Kono N."/>
            <person name="Nakamura H."/>
            <person name="Ohtoshi R."/>
            <person name="Moran D.A.P."/>
            <person name="Shinohara A."/>
            <person name="Yoshida Y."/>
            <person name="Fujiwara M."/>
            <person name="Mori M."/>
            <person name="Tomita M."/>
            <person name="Arakawa K."/>
        </authorList>
    </citation>
    <scope>NUCLEOTIDE SEQUENCE [LARGE SCALE GENOMIC DNA]</scope>
</reference>
<keyword evidence="2" id="KW-0808">Transferase</keyword>
<dbReference type="EMBL" id="BGPR01014416">
    <property type="protein sequence ID" value="GBN65099.1"/>
    <property type="molecule type" value="Genomic_DNA"/>
</dbReference>
<keyword evidence="2" id="KW-0548">Nucleotidyltransferase</keyword>
<name>A0A4Y2QPJ8_ARAVE</name>
<dbReference type="Pfam" id="PF00078">
    <property type="entry name" value="RVT_1"/>
    <property type="match status" value="1"/>
</dbReference>
<dbReference type="PANTHER" id="PTHR36688">
    <property type="entry name" value="ENDO/EXONUCLEASE/PHOSPHATASE DOMAIN-CONTAINING PROTEIN"/>
    <property type="match status" value="1"/>
</dbReference>
<comment type="caution">
    <text evidence="2">The sequence shown here is derived from an EMBL/GenBank/DDBJ whole genome shotgun (WGS) entry which is preliminary data.</text>
</comment>
<evidence type="ECO:0000313" key="2">
    <source>
        <dbReference type="EMBL" id="GBN65099.1"/>
    </source>
</evidence>